<name>A0A2P2DZ97_9LEPT</name>
<proteinExistence type="predicted"/>
<gene>
    <name evidence="1" type="ORF">LPTSP4_14660</name>
</gene>
<accession>A0A2P2DZ97</accession>
<sequence length="169" mass="19921">MTFHFVTDNESMSEKKPSAIEEVLKREKLTKDFEKEKNSQEKKSIAIAAQKIAEANKELDGKGSSTTSARYISSFDIALSQSRQDMRFYFLNEEDYGNRLKSIFMENESVLKRYGIDGKKFLDYVRESYDRYKKIHNLMPLEPMKPKYFKYVEDSVQELVAMFQQRFGK</sequence>
<dbReference type="AlphaFoldDB" id="A0A2P2DZ97"/>
<keyword evidence="2" id="KW-1185">Reference proteome</keyword>
<dbReference type="Proteomes" id="UP000245133">
    <property type="component" value="Unassembled WGS sequence"/>
</dbReference>
<evidence type="ECO:0000313" key="2">
    <source>
        <dbReference type="Proteomes" id="UP000245133"/>
    </source>
</evidence>
<organism evidence="1 2">
    <name type="scientific">Leptospira ryugenii</name>
    <dbReference type="NCBI Taxonomy" id="1917863"/>
    <lineage>
        <taxon>Bacteria</taxon>
        <taxon>Pseudomonadati</taxon>
        <taxon>Spirochaetota</taxon>
        <taxon>Spirochaetia</taxon>
        <taxon>Leptospirales</taxon>
        <taxon>Leptospiraceae</taxon>
        <taxon>Leptospira</taxon>
    </lineage>
</organism>
<dbReference type="NCBIfam" id="NF047606">
    <property type="entry name" value="LIC11177_fam"/>
    <property type="match status" value="1"/>
</dbReference>
<evidence type="ECO:0000313" key="1">
    <source>
        <dbReference type="EMBL" id="GBF49945.1"/>
    </source>
</evidence>
<reference evidence="1 2" key="1">
    <citation type="submission" date="2018-02" db="EMBL/GenBank/DDBJ databases">
        <title>Novel Leptospira species isolated from soil and water in Japan.</title>
        <authorList>
            <person name="Nakao R."/>
            <person name="Masuzawa T."/>
        </authorList>
    </citation>
    <scope>NUCLEOTIDE SEQUENCE [LARGE SCALE GENOMIC DNA]</scope>
    <source>
        <strain evidence="1 2">YH101</strain>
    </source>
</reference>
<dbReference type="EMBL" id="BFBB01000003">
    <property type="protein sequence ID" value="GBF49945.1"/>
    <property type="molecule type" value="Genomic_DNA"/>
</dbReference>
<comment type="caution">
    <text evidence="1">The sequence shown here is derived from an EMBL/GenBank/DDBJ whole genome shotgun (WGS) entry which is preliminary data.</text>
</comment>
<protein>
    <submittedName>
        <fullName evidence="1">Uncharacterized protein</fullName>
    </submittedName>
</protein>